<dbReference type="InterPro" id="IPR021445">
    <property type="entry name" value="DUF3095"/>
</dbReference>
<protein>
    <recommendedName>
        <fullName evidence="3">DUF3095 domain-containing protein</fullName>
    </recommendedName>
</protein>
<dbReference type="EMBL" id="LQRT01000058">
    <property type="protein sequence ID" value="KZS38503.1"/>
    <property type="molecule type" value="Genomic_DNA"/>
</dbReference>
<comment type="caution">
    <text evidence="1">The sequence shown here is derived from an EMBL/GenBank/DDBJ whole genome shotgun (WGS) entry which is preliminary data.</text>
</comment>
<name>A0A162X9G7_9FLAO</name>
<dbReference type="Pfam" id="PF11294">
    <property type="entry name" value="DUF3095"/>
    <property type="match status" value="1"/>
</dbReference>
<dbReference type="AlphaFoldDB" id="A0A162X9G7"/>
<dbReference type="OrthoDB" id="5342145at2"/>
<keyword evidence="2" id="KW-1185">Reference proteome</keyword>
<evidence type="ECO:0008006" key="3">
    <source>
        <dbReference type="Google" id="ProtNLM"/>
    </source>
</evidence>
<sequence length="386" mass="43848">MKSTVFFYKNLVANKIQLRDLLADETLFTKVPEDWHVIITDIKNSSEAIINGLHNDVNLAATGSIVAVLNHIKEHKSVKIPYFFGGDGATFLVPGTMQLRLLEILNGHKQHVKETLGLDLRVGGMQVKDIFANNQKLTISKIRLNRYLTIPIVLGNGLKYAEEVIKQESLNSFKKDTVNSDLANLEGMECRWDEIAPPKNTQKVICLLINCKEDDIQSKVYEQIITKIDVIFGDIDKRKPVSKRKLRLDNTFSKIKKEMYARIGKYNIGYMLKNWSITSIGKLYFQYFKRGKEYIYKIIQLSDTLMIDGTINTVISGEEKQINQLVSFLNGLESNGKITYGIHTTHGCVMSCYVEDRKDKHIHFIDGTDGGYTSAAKIFKSKILKA</sequence>
<accession>A0A162X9G7</accession>
<dbReference type="STRING" id="1642818.AWE51_18325"/>
<proteinExistence type="predicted"/>
<evidence type="ECO:0000313" key="1">
    <source>
        <dbReference type="EMBL" id="KZS38503.1"/>
    </source>
</evidence>
<evidence type="ECO:0000313" key="2">
    <source>
        <dbReference type="Proteomes" id="UP000076715"/>
    </source>
</evidence>
<dbReference type="Proteomes" id="UP000076715">
    <property type="component" value="Unassembled WGS sequence"/>
</dbReference>
<reference evidence="1 2" key="1">
    <citation type="submission" date="2016-01" db="EMBL/GenBank/DDBJ databases">
        <title>The draft genome sequence of Aquimarina sp. RZW4-3-2.</title>
        <authorList>
            <person name="Wang Y."/>
        </authorList>
    </citation>
    <scope>NUCLEOTIDE SEQUENCE [LARGE SCALE GENOMIC DNA]</scope>
    <source>
        <strain evidence="1 2">RZW4-3-2</strain>
    </source>
</reference>
<organism evidence="1 2">
    <name type="scientific">Aquimarina aggregata</name>
    <dbReference type="NCBI Taxonomy" id="1642818"/>
    <lineage>
        <taxon>Bacteria</taxon>
        <taxon>Pseudomonadati</taxon>
        <taxon>Bacteroidota</taxon>
        <taxon>Flavobacteriia</taxon>
        <taxon>Flavobacteriales</taxon>
        <taxon>Flavobacteriaceae</taxon>
        <taxon>Aquimarina</taxon>
    </lineage>
</organism>
<gene>
    <name evidence="1" type="ORF">AWE51_18325</name>
</gene>
<dbReference type="RefSeq" id="WP_066319655.1">
    <property type="nucleotide sequence ID" value="NZ_CANLSS010000003.1"/>
</dbReference>